<evidence type="ECO:0000256" key="1">
    <source>
        <dbReference type="SAM" id="MobiDB-lite"/>
    </source>
</evidence>
<accession>A0A5N6NUT5</accession>
<feature type="compositionally biased region" description="Basic and acidic residues" evidence="1">
    <location>
        <begin position="382"/>
        <end position="392"/>
    </location>
</feature>
<proteinExistence type="predicted"/>
<organism evidence="2 3">
    <name type="scientific">Mikania micrantha</name>
    <name type="common">bitter vine</name>
    <dbReference type="NCBI Taxonomy" id="192012"/>
    <lineage>
        <taxon>Eukaryota</taxon>
        <taxon>Viridiplantae</taxon>
        <taxon>Streptophyta</taxon>
        <taxon>Embryophyta</taxon>
        <taxon>Tracheophyta</taxon>
        <taxon>Spermatophyta</taxon>
        <taxon>Magnoliopsida</taxon>
        <taxon>eudicotyledons</taxon>
        <taxon>Gunneridae</taxon>
        <taxon>Pentapetalae</taxon>
        <taxon>asterids</taxon>
        <taxon>campanulids</taxon>
        <taxon>Asterales</taxon>
        <taxon>Asteraceae</taxon>
        <taxon>Asteroideae</taxon>
        <taxon>Heliantheae alliance</taxon>
        <taxon>Eupatorieae</taxon>
        <taxon>Mikania</taxon>
    </lineage>
</organism>
<evidence type="ECO:0000313" key="3">
    <source>
        <dbReference type="Proteomes" id="UP000326396"/>
    </source>
</evidence>
<comment type="caution">
    <text evidence="2">The sequence shown here is derived from an EMBL/GenBank/DDBJ whole genome shotgun (WGS) entry which is preliminary data.</text>
</comment>
<gene>
    <name evidence="2" type="ORF">E3N88_15149</name>
</gene>
<feature type="region of interest" description="Disordered" evidence="1">
    <location>
        <begin position="382"/>
        <end position="401"/>
    </location>
</feature>
<protein>
    <submittedName>
        <fullName evidence="2">Uncharacterized protein</fullName>
    </submittedName>
</protein>
<reference evidence="2 3" key="1">
    <citation type="submission" date="2019-05" db="EMBL/GenBank/DDBJ databases">
        <title>Mikania micrantha, genome provides insights into the molecular mechanism of rapid growth.</title>
        <authorList>
            <person name="Liu B."/>
        </authorList>
    </citation>
    <scope>NUCLEOTIDE SEQUENCE [LARGE SCALE GENOMIC DNA]</scope>
    <source>
        <strain evidence="2">NLD-2019</strain>
        <tissue evidence="2">Leaf</tissue>
    </source>
</reference>
<sequence length="423" mass="46783">MKPIEDKVQKKKILVGKGWTTMTIKRRLKNSNGTTHYTLTLSIFLHTQSLSSSRTGPYSHAGFATTGDPSCGEANGVLCENMDETGNAEDRLRDSPVIADMIELTPEGVRDNFHRLQELVNNYIREERLRGVRVRLAYEGDSSLPLTPPHPNNSNLQTSFSPQISTATNAITLVPTQIPEASTQTFLGLLEGVITEPPRAEITPFSICLSSQSMPHNNLYANPFATYSVPLPHIPANTGYAGDQYYGTATAQLGVQSMAQQFWQNPYWQPYPYSGYPGYSLAEIPHTQTQSFGIPSFVTPAVTQPIAQPIFHTEDLSQPYVPTTHTKFSARIANFAFPPKTKMPANIKTYDGLGDPDDHLELFSDAATVESTQTLSHENHVVRQKGEQKSNTHEMGIPRGPALSYSCRRGELLISTKLHGIRH</sequence>
<name>A0A5N6NUT5_9ASTR</name>
<keyword evidence="3" id="KW-1185">Reference proteome</keyword>
<evidence type="ECO:0000313" key="2">
    <source>
        <dbReference type="EMBL" id="KAD5507446.1"/>
    </source>
</evidence>
<dbReference type="AlphaFoldDB" id="A0A5N6NUT5"/>
<dbReference type="EMBL" id="SZYD01000008">
    <property type="protein sequence ID" value="KAD5507446.1"/>
    <property type="molecule type" value="Genomic_DNA"/>
</dbReference>
<dbReference type="Proteomes" id="UP000326396">
    <property type="component" value="Linkage Group LG16"/>
</dbReference>